<name>A0A143BM97_9BACT</name>
<dbReference type="EMBL" id="CP011454">
    <property type="protein sequence ID" value="AMW06219.1"/>
    <property type="molecule type" value="Genomic_DNA"/>
</dbReference>
<dbReference type="CDD" id="cd00293">
    <property type="entry name" value="USP-like"/>
    <property type="match status" value="2"/>
</dbReference>
<dbReference type="eggNOG" id="COG0589">
    <property type="taxonomic scope" value="Bacteria"/>
</dbReference>
<reference evidence="3 4" key="1">
    <citation type="journal article" date="2014" name="Proc. Natl. Acad. Sci. U.S.A.">
        <title>Functional type 2 photosynthetic reaction centers found in the rare bacterial phylum Gemmatimonadetes.</title>
        <authorList>
            <person name="Zeng Y."/>
            <person name="Feng F."/>
            <person name="Medova H."/>
            <person name="Dean J."/>
            <person name="Koblizek M."/>
        </authorList>
    </citation>
    <scope>NUCLEOTIDE SEQUENCE [LARGE SCALE GENOMIC DNA]</scope>
    <source>
        <strain evidence="3 4">AP64</strain>
    </source>
</reference>
<sequence>MSELLSGFAPVQVPSGPILVASDTSPASDAAFPMARVLAGQTSAAVQVISALRPNAMPTYAFDAVPYPVAPTPDMLDGRASLVSQQMQRLVPAVAPWPVVVRTGDPVREIVERAKALDARLVVVGRGRHGMLERVLGGESVLRMLQLGDTPVLAVESTLESLPKRVVVATDFSVFSVYAAQVALGLVAPQATIELVHVAPSLSEVGPVMRDFAAEYRQQVKVSFAALVDRLQRPGLVFETTLLEGNASTRLVDHLRTHPADLVVSATHGYGFLRRMMLGSVTAELVRSAPCSVLCVPGSARTLAAARAQAAALHDSTRQLPMATLDAELGAFSARHRGRACSVEVNQRDVGAHVIGHHLALAGLTYEREGHVITLMFGPSSEAGRHLSHQVQGCQLVELVQDGQGHDQLLRIAHEGGQTWVLLE</sequence>
<protein>
    <recommendedName>
        <fullName evidence="2">UspA domain-containing protein</fullName>
    </recommendedName>
</protein>
<comment type="similarity">
    <text evidence="1">Belongs to the universal stress protein A family.</text>
</comment>
<dbReference type="SUPFAM" id="SSF52402">
    <property type="entry name" value="Adenine nucleotide alpha hydrolases-like"/>
    <property type="match status" value="2"/>
</dbReference>
<dbReference type="PANTHER" id="PTHR46268">
    <property type="entry name" value="STRESS RESPONSE PROTEIN NHAX"/>
    <property type="match status" value="1"/>
</dbReference>
<dbReference type="InterPro" id="IPR014729">
    <property type="entry name" value="Rossmann-like_a/b/a_fold"/>
</dbReference>
<dbReference type="AlphaFoldDB" id="A0A143BM97"/>
<reference evidence="3 4" key="2">
    <citation type="journal article" date="2016" name="Environ. Microbiol. Rep.">
        <title>Metagenomic evidence for the presence of phototrophic Gemmatimonadetes bacteria in diverse environments.</title>
        <authorList>
            <person name="Zeng Y."/>
            <person name="Baumbach J."/>
            <person name="Barbosa E.G."/>
            <person name="Azevedo V."/>
            <person name="Zhang C."/>
            <person name="Koblizek M."/>
        </authorList>
    </citation>
    <scope>NUCLEOTIDE SEQUENCE [LARGE SCALE GENOMIC DNA]</scope>
    <source>
        <strain evidence="3 4">AP64</strain>
    </source>
</reference>
<dbReference type="Proteomes" id="UP000076404">
    <property type="component" value="Chromosome"/>
</dbReference>
<dbReference type="InterPro" id="IPR006015">
    <property type="entry name" value="Universal_stress_UspA"/>
</dbReference>
<organism evidence="3 4">
    <name type="scientific">Gemmatimonas phototrophica</name>
    <dbReference type="NCBI Taxonomy" id="1379270"/>
    <lineage>
        <taxon>Bacteria</taxon>
        <taxon>Pseudomonadati</taxon>
        <taxon>Gemmatimonadota</taxon>
        <taxon>Gemmatimonadia</taxon>
        <taxon>Gemmatimonadales</taxon>
        <taxon>Gemmatimonadaceae</taxon>
        <taxon>Gemmatimonas</taxon>
    </lineage>
</organism>
<accession>A0A143BM97</accession>
<keyword evidence="4" id="KW-1185">Reference proteome</keyword>
<dbReference type="PANTHER" id="PTHR46268:SF6">
    <property type="entry name" value="UNIVERSAL STRESS PROTEIN UP12"/>
    <property type="match status" value="1"/>
</dbReference>
<proteinExistence type="inferred from homology"/>
<dbReference type="KEGG" id="gph:GEMMAAP_18380"/>
<evidence type="ECO:0000259" key="2">
    <source>
        <dbReference type="Pfam" id="PF00582"/>
    </source>
</evidence>
<dbReference type="InterPro" id="IPR006016">
    <property type="entry name" value="UspA"/>
</dbReference>
<gene>
    <name evidence="3" type="ORF">GEMMAAP_18380</name>
</gene>
<evidence type="ECO:0000313" key="3">
    <source>
        <dbReference type="EMBL" id="AMW06219.1"/>
    </source>
</evidence>
<dbReference type="Pfam" id="PF00582">
    <property type="entry name" value="Usp"/>
    <property type="match status" value="2"/>
</dbReference>
<dbReference type="Gene3D" id="3.40.50.620">
    <property type="entry name" value="HUPs"/>
    <property type="match status" value="2"/>
</dbReference>
<feature type="domain" description="UspA" evidence="2">
    <location>
        <begin position="164"/>
        <end position="297"/>
    </location>
</feature>
<evidence type="ECO:0000313" key="4">
    <source>
        <dbReference type="Proteomes" id="UP000076404"/>
    </source>
</evidence>
<feature type="domain" description="UspA" evidence="2">
    <location>
        <begin position="17"/>
        <end position="155"/>
    </location>
</feature>
<dbReference type="STRING" id="1379270.GEMMAAP_18380"/>
<dbReference type="PRINTS" id="PR01438">
    <property type="entry name" value="UNVRSLSTRESS"/>
</dbReference>
<evidence type="ECO:0000256" key="1">
    <source>
        <dbReference type="ARBA" id="ARBA00008791"/>
    </source>
</evidence>